<dbReference type="PANTHER" id="PTHR41878:SF1">
    <property type="entry name" value="TNPR PROTEIN"/>
    <property type="match status" value="1"/>
</dbReference>
<sequence>MAIPRRTTVKHCYKLHVELKDVTPVVWRDIWVEGQMSLIQLHHIIQAAMGWTDAHLHSFTIGDAQYATPHPEDDPGFAITDERTVRLRDVLEDGLEFSYLYDFGDGWRHTIQVEQVELMTEPDGYAYVSDGARACPPEDCGGSHSYQEFLDALKTRPKSKAVKEFLDWAGNDFQADRFDRHATNATLLRMAWNRWGER</sequence>
<dbReference type="Gene3D" id="3.10.290.30">
    <property type="entry name" value="MM3350-like"/>
    <property type="match status" value="1"/>
</dbReference>
<organism evidence="2">
    <name type="scientific">mine drainage metagenome</name>
    <dbReference type="NCBI Taxonomy" id="410659"/>
    <lineage>
        <taxon>unclassified sequences</taxon>
        <taxon>metagenomes</taxon>
        <taxon>ecological metagenomes</taxon>
    </lineage>
</organism>
<comment type="caution">
    <text evidence="2">The sequence shown here is derived from an EMBL/GenBank/DDBJ whole genome shotgun (WGS) entry which is preliminary data.</text>
</comment>
<dbReference type="AlphaFoldDB" id="A0A1J5RDK1"/>
<dbReference type="SUPFAM" id="SSF159941">
    <property type="entry name" value="MM3350-like"/>
    <property type="match status" value="1"/>
</dbReference>
<evidence type="ECO:0000313" key="2">
    <source>
        <dbReference type="EMBL" id="OIQ94176.1"/>
    </source>
</evidence>
<dbReference type="EMBL" id="MLJW01000191">
    <property type="protein sequence ID" value="OIQ94176.1"/>
    <property type="molecule type" value="Genomic_DNA"/>
</dbReference>
<dbReference type="Pfam" id="PF07929">
    <property type="entry name" value="PRiA4_ORF3"/>
    <property type="match status" value="1"/>
</dbReference>
<dbReference type="InterPro" id="IPR024047">
    <property type="entry name" value="MM3350-like_sf"/>
</dbReference>
<gene>
    <name evidence="2" type="ORF">GALL_238050</name>
</gene>
<dbReference type="InterPro" id="IPR012912">
    <property type="entry name" value="Plasmid_pRiA4b_Orf3-like"/>
</dbReference>
<name>A0A1J5RDK1_9ZZZZ</name>
<dbReference type="PANTHER" id="PTHR41878">
    <property type="entry name" value="LEXA REPRESSOR-RELATED"/>
    <property type="match status" value="1"/>
</dbReference>
<evidence type="ECO:0000259" key="1">
    <source>
        <dbReference type="Pfam" id="PF07929"/>
    </source>
</evidence>
<protein>
    <submittedName>
        <fullName evidence="2">Plasmid pRiA4b ORF-3-like protein</fullName>
    </submittedName>
</protein>
<feature type="domain" description="Plasmid pRiA4b Orf3-like" evidence="1">
    <location>
        <begin position="12"/>
        <end position="181"/>
    </location>
</feature>
<accession>A0A1J5RDK1</accession>
<reference evidence="2" key="1">
    <citation type="submission" date="2016-10" db="EMBL/GenBank/DDBJ databases">
        <title>Sequence of Gallionella enrichment culture.</title>
        <authorList>
            <person name="Poehlein A."/>
            <person name="Muehling M."/>
            <person name="Daniel R."/>
        </authorList>
    </citation>
    <scope>NUCLEOTIDE SEQUENCE</scope>
</reference>
<proteinExistence type="predicted"/>